<proteinExistence type="predicted"/>
<gene>
    <name evidence="1" type="ORF">MKP09_09425</name>
</gene>
<comment type="caution">
    <text evidence="1">The sequence shown here is derived from an EMBL/GenBank/DDBJ whole genome shotgun (WGS) entry which is preliminary data.</text>
</comment>
<dbReference type="Proteomes" id="UP001202248">
    <property type="component" value="Unassembled WGS sequence"/>
</dbReference>
<reference evidence="1 2" key="1">
    <citation type="submission" date="2022-02" db="EMBL/GenBank/DDBJ databases">
        <authorList>
            <person name="Min J."/>
        </authorList>
    </citation>
    <scope>NUCLEOTIDE SEQUENCE [LARGE SCALE GENOMIC DNA]</scope>
    <source>
        <strain evidence="1 2">GR10-1</strain>
    </source>
</reference>
<dbReference type="EMBL" id="JAKWBL010000001">
    <property type="protein sequence ID" value="MCH5598115.1"/>
    <property type="molecule type" value="Genomic_DNA"/>
</dbReference>
<dbReference type="SUPFAM" id="SSF143011">
    <property type="entry name" value="RelE-like"/>
    <property type="match status" value="1"/>
</dbReference>
<dbReference type="RefSeq" id="WP_240827462.1">
    <property type="nucleotide sequence ID" value="NZ_JAKWBL010000001.1"/>
</dbReference>
<dbReference type="Gene3D" id="3.30.2310.20">
    <property type="entry name" value="RelE-like"/>
    <property type="match status" value="1"/>
</dbReference>
<name>A0ABS9SIE8_9BACT</name>
<dbReference type="PANTHER" id="PTHR38813">
    <property type="match status" value="1"/>
</dbReference>
<protein>
    <recommendedName>
        <fullName evidence="3">Type II toxin-antitoxin system RelE/ParE family toxin</fullName>
    </recommendedName>
</protein>
<accession>A0ABS9SIE8</accession>
<keyword evidence="2" id="KW-1185">Reference proteome</keyword>
<dbReference type="InterPro" id="IPR035093">
    <property type="entry name" value="RelE/ParE_toxin_dom_sf"/>
</dbReference>
<evidence type="ECO:0000313" key="2">
    <source>
        <dbReference type="Proteomes" id="UP001202248"/>
    </source>
</evidence>
<dbReference type="InterPro" id="IPR052747">
    <property type="entry name" value="TA_system_RelE_toxin"/>
</dbReference>
<evidence type="ECO:0008006" key="3">
    <source>
        <dbReference type="Google" id="ProtNLM"/>
    </source>
</evidence>
<dbReference type="PANTHER" id="PTHR38813:SF1">
    <property type="entry name" value="TOXIN RELE1-RELATED"/>
    <property type="match status" value="1"/>
</dbReference>
<organism evidence="1 2">
    <name type="scientific">Niabella ginsengisoli</name>
    <dbReference type="NCBI Taxonomy" id="522298"/>
    <lineage>
        <taxon>Bacteria</taxon>
        <taxon>Pseudomonadati</taxon>
        <taxon>Bacteroidota</taxon>
        <taxon>Chitinophagia</taxon>
        <taxon>Chitinophagales</taxon>
        <taxon>Chitinophagaceae</taxon>
        <taxon>Niabella</taxon>
    </lineage>
</organism>
<sequence length="88" mass="10574">MQVIPKKLFIKEVENIPKSYRDKILKMIMLMQEAKELNEITFLEKLSGYKTYYKIRIGYLRVGVEIDLEHTIHLITCKKRGDIYKHFP</sequence>
<evidence type="ECO:0000313" key="1">
    <source>
        <dbReference type="EMBL" id="MCH5598115.1"/>
    </source>
</evidence>